<evidence type="ECO:0000313" key="2">
    <source>
        <dbReference type="EMBL" id="KAF3176623.1"/>
    </source>
</evidence>
<proteinExistence type="predicted"/>
<dbReference type="EMBL" id="WIWS01000297">
    <property type="protein sequence ID" value="KAF3194587.1"/>
    <property type="molecule type" value="Genomic_DNA"/>
</dbReference>
<comment type="caution">
    <text evidence="2">The sequence shown here is derived from an EMBL/GenBank/DDBJ whole genome shotgun (WGS) entry which is preliminary data.</text>
</comment>
<evidence type="ECO:0000256" key="1">
    <source>
        <dbReference type="SAM" id="MobiDB-lite"/>
    </source>
</evidence>
<accession>A0A6G1LXY4</accession>
<evidence type="ECO:0000313" key="3">
    <source>
        <dbReference type="EMBL" id="KAF3194587.1"/>
    </source>
</evidence>
<feature type="compositionally biased region" description="Low complexity" evidence="1">
    <location>
        <begin position="61"/>
        <end position="82"/>
    </location>
</feature>
<feature type="region of interest" description="Disordered" evidence="1">
    <location>
        <begin position="1"/>
        <end position="24"/>
    </location>
</feature>
<feature type="compositionally biased region" description="Basic and acidic residues" evidence="1">
    <location>
        <begin position="90"/>
        <end position="105"/>
    </location>
</feature>
<feature type="compositionally biased region" description="Polar residues" evidence="1">
    <location>
        <begin position="7"/>
        <end position="24"/>
    </location>
</feature>
<dbReference type="Proteomes" id="UP000472727">
    <property type="component" value="Unassembled WGS sequence"/>
</dbReference>
<dbReference type="OrthoDB" id="5355825at2759"/>
<evidence type="ECO:0000313" key="8">
    <source>
        <dbReference type="Proteomes" id="UP000483672"/>
    </source>
</evidence>
<name>A0A6G1LXY4_ORBOL</name>
<dbReference type="Proteomes" id="UP000479691">
    <property type="component" value="Unassembled WGS sequence"/>
</dbReference>
<dbReference type="EMBL" id="JAABOE010000047">
    <property type="protein sequence ID" value="KAF3176623.1"/>
    <property type="molecule type" value="Genomic_DNA"/>
</dbReference>
<dbReference type="EMBL" id="WIPF01000277">
    <property type="protein sequence ID" value="KAF3197409.1"/>
    <property type="molecule type" value="Genomic_DNA"/>
</dbReference>
<dbReference type="Proteomes" id="UP000483672">
    <property type="component" value="Unassembled WGS sequence"/>
</dbReference>
<feature type="region of interest" description="Disordered" evidence="1">
    <location>
        <begin position="53"/>
        <end position="113"/>
    </location>
</feature>
<organism evidence="2 7">
    <name type="scientific">Orbilia oligospora</name>
    <name type="common">Nematode-trapping fungus</name>
    <name type="synonym">Arthrobotrys oligospora</name>
    <dbReference type="NCBI Taxonomy" id="2813651"/>
    <lineage>
        <taxon>Eukaryota</taxon>
        <taxon>Fungi</taxon>
        <taxon>Dikarya</taxon>
        <taxon>Ascomycota</taxon>
        <taxon>Pezizomycotina</taxon>
        <taxon>Orbiliomycetes</taxon>
        <taxon>Orbiliales</taxon>
        <taxon>Orbiliaceae</taxon>
        <taxon>Orbilia</taxon>
    </lineage>
</organism>
<dbReference type="EMBL" id="WIWT01000264">
    <property type="protein sequence ID" value="KAF3196278.1"/>
    <property type="molecule type" value="Genomic_DNA"/>
</dbReference>
<dbReference type="AlphaFoldDB" id="A0A6G1LXY4"/>
<evidence type="ECO:0000313" key="4">
    <source>
        <dbReference type="EMBL" id="KAF3196278.1"/>
    </source>
</evidence>
<protein>
    <submittedName>
        <fullName evidence="2">Uncharacterized protein</fullName>
    </submittedName>
</protein>
<evidence type="ECO:0000313" key="7">
    <source>
        <dbReference type="Proteomes" id="UP000479691"/>
    </source>
</evidence>
<evidence type="ECO:0000313" key="5">
    <source>
        <dbReference type="EMBL" id="KAF3197409.1"/>
    </source>
</evidence>
<dbReference type="Proteomes" id="UP000614610">
    <property type="component" value="Unassembled WGS sequence"/>
</dbReference>
<sequence>MFYIPKTTPSRRISLKSKSNQSPARAFQNASKRVFDCVIQSLATISLAYGHYPVMPPPTYHHQNPHQNQNQRQRQRQPARPNTSCGVHSVPDKIARNRNEKERQKVQLSAKPRPKSEVIYIRRNEFQDSIDSLADIGYREVHAREFL</sequence>
<reference evidence="6 7" key="1">
    <citation type="submission" date="2019-06" db="EMBL/GenBank/DDBJ databases">
        <authorList>
            <person name="Palmer J.M."/>
        </authorList>
    </citation>
    <scope>NUCLEOTIDE SEQUENCE [LARGE SCALE GENOMIC DNA]</scope>
    <source>
        <strain evidence="3 6">TWF106</strain>
        <strain evidence="5 8">TWF191</strain>
        <strain evidence="4">TWF679</strain>
        <strain evidence="2 7">TWF788</strain>
    </source>
</reference>
<gene>
    <name evidence="3" type="ORF">TWF106_006179</name>
    <name evidence="5" type="ORF">TWF191_005298</name>
    <name evidence="4" type="ORF">TWF679_005488</name>
    <name evidence="2" type="ORF">TWF788_007891</name>
</gene>
<evidence type="ECO:0000313" key="6">
    <source>
        <dbReference type="Proteomes" id="UP000472727"/>
    </source>
</evidence>